<evidence type="ECO:0000256" key="9">
    <source>
        <dbReference type="ARBA" id="ARBA00049940"/>
    </source>
</evidence>
<organism evidence="11 12">
    <name type="scientific">Saccharothrix ecbatanensis</name>
    <dbReference type="NCBI Taxonomy" id="1105145"/>
    <lineage>
        <taxon>Bacteria</taxon>
        <taxon>Bacillati</taxon>
        <taxon>Actinomycetota</taxon>
        <taxon>Actinomycetes</taxon>
        <taxon>Pseudonocardiales</taxon>
        <taxon>Pseudonocardiaceae</taxon>
        <taxon>Saccharothrix</taxon>
    </lineage>
</organism>
<evidence type="ECO:0000256" key="8">
    <source>
        <dbReference type="ARBA" id="ARBA00035585"/>
    </source>
</evidence>
<dbReference type="GO" id="GO:0062054">
    <property type="term" value="F:fluoride channel activity"/>
    <property type="evidence" value="ECO:0007669"/>
    <property type="project" value="UniProtKB-UniRule"/>
</dbReference>
<comment type="caution">
    <text evidence="11">The sequence shown here is derived from an EMBL/GenBank/DDBJ whole genome shotgun (WGS) entry which is preliminary data.</text>
</comment>
<keyword evidence="10" id="KW-0479">Metal-binding</keyword>
<dbReference type="RefSeq" id="WP_184928298.1">
    <property type="nucleotide sequence ID" value="NZ_JACHMO010000001.1"/>
</dbReference>
<keyword evidence="10" id="KW-0813">Transport</keyword>
<dbReference type="Pfam" id="PF02537">
    <property type="entry name" value="CRCB"/>
    <property type="match status" value="1"/>
</dbReference>
<evidence type="ECO:0000256" key="6">
    <source>
        <dbReference type="ARBA" id="ARBA00023303"/>
    </source>
</evidence>
<name>A0A7W9M5N6_9PSEU</name>
<keyword evidence="12" id="KW-1185">Reference proteome</keyword>
<comment type="subcellular location">
    <subcellularLocation>
        <location evidence="1 10">Cell membrane</location>
        <topology evidence="1 10">Multi-pass membrane protein</topology>
    </subcellularLocation>
</comment>
<gene>
    <name evidence="10" type="primary">fluC</name>
    <name evidence="10" type="synonym">crcB</name>
    <name evidence="11" type="ORF">F4560_008159</name>
</gene>
<reference evidence="11 12" key="1">
    <citation type="submission" date="2020-08" db="EMBL/GenBank/DDBJ databases">
        <title>Sequencing the genomes of 1000 actinobacteria strains.</title>
        <authorList>
            <person name="Klenk H.-P."/>
        </authorList>
    </citation>
    <scope>NUCLEOTIDE SEQUENCE [LARGE SCALE GENOMIC DNA]</scope>
    <source>
        <strain evidence="11 12">DSM 45486</strain>
    </source>
</reference>
<evidence type="ECO:0000256" key="5">
    <source>
        <dbReference type="ARBA" id="ARBA00023136"/>
    </source>
</evidence>
<keyword evidence="5 10" id="KW-0472">Membrane</keyword>
<evidence type="ECO:0000256" key="3">
    <source>
        <dbReference type="ARBA" id="ARBA00022692"/>
    </source>
</evidence>
<evidence type="ECO:0000313" key="12">
    <source>
        <dbReference type="Proteomes" id="UP000552097"/>
    </source>
</evidence>
<comment type="activity regulation">
    <text evidence="10">Na(+) is not transported, but it plays an essential structural role and its presence is essential for fluoride channel function.</text>
</comment>
<dbReference type="InterPro" id="IPR003691">
    <property type="entry name" value="FluC"/>
</dbReference>
<feature type="transmembrane region" description="Helical" evidence="10">
    <location>
        <begin position="32"/>
        <end position="50"/>
    </location>
</feature>
<dbReference type="PANTHER" id="PTHR28259">
    <property type="entry name" value="FLUORIDE EXPORT PROTEIN 1-RELATED"/>
    <property type="match status" value="1"/>
</dbReference>
<dbReference type="NCBIfam" id="TIGR00494">
    <property type="entry name" value="crcB"/>
    <property type="match status" value="1"/>
</dbReference>
<evidence type="ECO:0000256" key="4">
    <source>
        <dbReference type="ARBA" id="ARBA00022989"/>
    </source>
</evidence>
<dbReference type="PANTHER" id="PTHR28259:SF1">
    <property type="entry name" value="FLUORIDE EXPORT PROTEIN 1-RELATED"/>
    <property type="match status" value="1"/>
</dbReference>
<comment type="catalytic activity">
    <reaction evidence="8">
        <text>fluoride(in) = fluoride(out)</text>
        <dbReference type="Rhea" id="RHEA:76159"/>
        <dbReference type="ChEBI" id="CHEBI:17051"/>
    </reaction>
    <physiologicalReaction direction="left-to-right" evidence="8">
        <dbReference type="Rhea" id="RHEA:76160"/>
    </physiologicalReaction>
</comment>
<keyword evidence="10" id="KW-0406">Ion transport</keyword>
<dbReference type="AlphaFoldDB" id="A0A7W9M5N6"/>
<evidence type="ECO:0000313" key="11">
    <source>
        <dbReference type="EMBL" id="MBB5808391.1"/>
    </source>
</evidence>
<dbReference type="Proteomes" id="UP000552097">
    <property type="component" value="Unassembled WGS sequence"/>
</dbReference>
<dbReference type="GO" id="GO:0005886">
    <property type="term" value="C:plasma membrane"/>
    <property type="evidence" value="ECO:0007669"/>
    <property type="project" value="UniProtKB-SubCell"/>
</dbReference>
<accession>A0A7W9M5N6</accession>
<keyword evidence="6 10" id="KW-0407">Ion channel</keyword>
<evidence type="ECO:0000256" key="10">
    <source>
        <dbReference type="HAMAP-Rule" id="MF_00454"/>
    </source>
</evidence>
<feature type="binding site" evidence="10">
    <location>
        <position position="67"/>
    </location>
    <ligand>
        <name>Na(+)</name>
        <dbReference type="ChEBI" id="CHEBI:29101"/>
        <note>structural</note>
    </ligand>
</feature>
<dbReference type="HAMAP" id="MF_00454">
    <property type="entry name" value="FluC"/>
    <property type="match status" value="1"/>
</dbReference>
<protein>
    <recommendedName>
        <fullName evidence="10">Fluoride-specific ion channel FluC</fullName>
    </recommendedName>
</protein>
<comment type="similarity">
    <text evidence="7 10">Belongs to the fluoride channel Fluc/FEX (TC 1.A.43) family.</text>
</comment>
<evidence type="ECO:0000256" key="7">
    <source>
        <dbReference type="ARBA" id="ARBA00035120"/>
    </source>
</evidence>
<keyword evidence="2 10" id="KW-1003">Cell membrane</keyword>
<evidence type="ECO:0000256" key="1">
    <source>
        <dbReference type="ARBA" id="ARBA00004651"/>
    </source>
</evidence>
<keyword evidence="10" id="KW-0915">Sodium</keyword>
<feature type="transmembrane region" description="Helical" evidence="10">
    <location>
        <begin position="57"/>
        <end position="75"/>
    </location>
</feature>
<feature type="transmembrane region" description="Helical" evidence="10">
    <location>
        <begin position="87"/>
        <end position="112"/>
    </location>
</feature>
<dbReference type="GO" id="GO:0046872">
    <property type="term" value="F:metal ion binding"/>
    <property type="evidence" value="ECO:0007669"/>
    <property type="project" value="UniProtKB-KW"/>
</dbReference>
<proteinExistence type="inferred from homology"/>
<keyword evidence="3 10" id="KW-0812">Transmembrane</keyword>
<comment type="function">
    <text evidence="9 10">Fluoride-specific ion channel. Important for reducing fluoride concentration in the cell, thus reducing its toxicity.</text>
</comment>
<dbReference type="GO" id="GO:0140114">
    <property type="term" value="P:cellular detoxification of fluoride"/>
    <property type="evidence" value="ECO:0007669"/>
    <property type="project" value="UniProtKB-UniRule"/>
</dbReference>
<evidence type="ECO:0000256" key="2">
    <source>
        <dbReference type="ARBA" id="ARBA00022475"/>
    </source>
</evidence>
<keyword evidence="4 10" id="KW-1133">Transmembrane helix</keyword>
<feature type="binding site" evidence="10">
    <location>
        <position position="70"/>
    </location>
    <ligand>
        <name>Na(+)</name>
        <dbReference type="ChEBI" id="CHEBI:29101"/>
        <note>structural</note>
    </ligand>
</feature>
<sequence>MTALLVFVGAAIGAPLRYLTDRVIQSWHMTRFPFGTLAVNVVGSFALGCVAGTSPHLVALLGTGLCGALTTYSTFSFETVRLAEDGAYWQAFANAATSIAAGVAAAALGYALT</sequence>
<dbReference type="EMBL" id="JACHMO010000001">
    <property type="protein sequence ID" value="MBB5808391.1"/>
    <property type="molecule type" value="Genomic_DNA"/>
</dbReference>